<evidence type="ECO:0000256" key="17">
    <source>
        <dbReference type="ARBA" id="ARBA00048659"/>
    </source>
</evidence>
<dbReference type="InterPro" id="IPR045133">
    <property type="entry name" value="IRE1/2-like"/>
</dbReference>
<evidence type="ECO:0000256" key="1">
    <source>
        <dbReference type="ARBA" id="ARBA00001946"/>
    </source>
</evidence>
<dbReference type="GO" id="GO:0051082">
    <property type="term" value="F:unfolded protein binding"/>
    <property type="evidence" value="ECO:0007669"/>
    <property type="project" value="TreeGrafter"/>
</dbReference>
<dbReference type="InterPro" id="IPR011047">
    <property type="entry name" value="Quinoprotein_ADH-like_sf"/>
</dbReference>
<dbReference type="InterPro" id="IPR018391">
    <property type="entry name" value="PQQ_b-propeller_rpt"/>
</dbReference>
<dbReference type="PANTHER" id="PTHR13954">
    <property type="entry name" value="IRE1-RELATED"/>
    <property type="match status" value="1"/>
</dbReference>
<feature type="region of interest" description="Disordered" evidence="19">
    <location>
        <begin position="486"/>
        <end position="534"/>
    </location>
</feature>
<evidence type="ECO:0000256" key="19">
    <source>
        <dbReference type="SAM" id="MobiDB-lite"/>
    </source>
</evidence>
<feature type="signal peptide" evidence="20">
    <location>
        <begin position="1"/>
        <end position="30"/>
    </location>
</feature>
<feature type="domain" description="KEN" evidence="22">
    <location>
        <begin position="1099"/>
        <end position="1232"/>
    </location>
</feature>
<dbReference type="RefSeq" id="XP_025600418.1">
    <property type="nucleotide sequence ID" value="XM_025745021.1"/>
</dbReference>
<dbReference type="GO" id="GO:0036498">
    <property type="term" value="P:IRE1-mediated unfolded protein response"/>
    <property type="evidence" value="ECO:0007669"/>
    <property type="project" value="TreeGrafter"/>
</dbReference>
<comment type="catalytic activity">
    <reaction evidence="17">
        <text>L-threonyl-[protein] + ATP = O-phospho-L-threonyl-[protein] + ADP + H(+)</text>
        <dbReference type="Rhea" id="RHEA:46608"/>
        <dbReference type="Rhea" id="RHEA-COMP:11060"/>
        <dbReference type="Rhea" id="RHEA-COMP:11605"/>
        <dbReference type="ChEBI" id="CHEBI:15378"/>
        <dbReference type="ChEBI" id="CHEBI:30013"/>
        <dbReference type="ChEBI" id="CHEBI:30616"/>
        <dbReference type="ChEBI" id="CHEBI:61977"/>
        <dbReference type="ChEBI" id="CHEBI:456216"/>
        <dbReference type="EC" id="2.7.11.1"/>
    </reaction>
    <physiologicalReaction direction="left-to-right" evidence="17">
        <dbReference type="Rhea" id="RHEA:46609"/>
    </physiologicalReaction>
</comment>
<dbReference type="PROSITE" id="PS50011">
    <property type="entry name" value="PROTEIN_KINASE_DOM"/>
    <property type="match status" value="1"/>
</dbReference>
<feature type="region of interest" description="Disordered" evidence="19">
    <location>
        <begin position="34"/>
        <end position="58"/>
    </location>
</feature>
<dbReference type="EC" id="2.7.11.1" evidence="3"/>
<evidence type="ECO:0000256" key="11">
    <source>
        <dbReference type="ARBA" id="ARBA00022801"/>
    </source>
</evidence>
<dbReference type="PANTHER" id="PTHR13954:SF6">
    <property type="entry name" value="NON-SPECIFIC SERINE_THREONINE PROTEIN KINASE"/>
    <property type="match status" value="1"/>
</dbReference>
<evidence type="ECO:0000256" key="7">
    <source>
        <dbReference type="ARBA" id="ARBA00022723"/>
    </source>
</evidence>
<dbReference type="Gene3D" id="1.20.1440.180">
    <property type="entry name" value="KEN domain"/>
    <property type="match status" value="1"/>
</dbReference>
<dbReference type="GO" id="GO:0046872">
    <property type="term" value="F:metal ion binding"/>
    <property type="evidence" value="ECO:0007669"/>
    <property type="project" value="UniProtKB-KW"/>
</dbReference>
<dbReference type="GO" id="GO:0005524">
    <property type="term" value="F:ATP binding"/>
    <property type="evidence" value="ECO:0007669"/>
    <property type="project" value="UniProtKB-KW"/>
</dbReference>
<evidence type="ECO:0000256" key="15">
    <source>
        <dbReference type="ARBA" id="ARBA00023136"/>
    </source>
</evidence>
<dbReference type="InterPro" id="IPR015943">
    <property type="entry name" value="WD40/YVTN_repeat-like_dom_sf"/>
</dbReference>
<dbReference type="InterPro" id="IPR010513">
    <property type="entry name" value="KEN_dom"/>
</dbReference>
<dbReference type="InterPro" id="IPR000719">
    <property type="entry name" value="Prot_kinase_dom"/>
</dbReference>
<feature type="compositionally biased region" description="Basic and acidic residues" evidence="19">
    <location>
        <begin position="1003"/>
        <end position="1012"/>
    </location>
</feature>
<keyword evidence="15" id="KW-0472">Membrane</keyword>
<evidence type="ECO:0000259" key="22">
    <source>
        <dbReference type="PROSITE" id="PS51392"/>
    </source>
</evidence>
<dbReference type="GO" id="GO:0004674">
    <property type="term" value="F:protein serine/threonine kinase activity"/>
    <property type="evidence" value="ECO:0007669"/>
    <property type="project" value="UniProtKB-KW"/>
</dbReference>
<dbReference type="CDD" id="cd13982">
    <property type="entry name" value="STKc_IRE1"/>
    <property type="match status" value="1"/>
</dbReference>
<dbReference type="Gene3D" id="3.30.200.20">
    <property type="entry name" value="Phosphorylase Kinase, domain 1"/>
    <property type="match status" value="1"/>
</dbReference>
<name>A0A316ZF39_9BASI</name>
<dbReference type="AlphaFoldDB" id="A0A316ZF39"/>
<dbReference type="Proteomes" id="UP000245946">
    <property type="component" value="Unassembled WGS sequence"/>
</dbReference>
<dbReference type="InterPro" id="IPR011009">
    <property type="entry name" value="Kinase-like_dom_sf"/>
</dbReference>
<evidence type="ECO:0000259" key="21">
    <source>
        <dbReference type="PROSITE" id="PS50011"/>
    </source>
</evidence>
<keyword evidence="7" id="KW-0479">Metal-binding</keyword>
<keyword evidence="13" id="KW-0460">Magnesium</keyword>
<keyword evidence="5" id="KW-0808">Transferase</keyword>
<dbReference type="InterPro" id="IPR038357">
    <property type="entry name" value="KEN_sf"/>
</dbReference>
<evidence type="ECO:0000256" key="20">
    <source>
        <dbReference type="SAM" id="SignalP"/>
    </source>
</evidence>
<dbReference type="SMART" id="SM00220">
    <property type="entry name" value="S_TKc"/>
    <property type="match status" value="1"/>
</dbReference>
<dbReference type="InterPro" id="IPR008271">
    <property type="entry name" value="Ser/Thr_kinase_AS"/>
</dbReference>
<evidence type="ECO:0000256" key="2">
    <source>
        <dbReference type="ARBA" id="ARBA00004479"/>
    </source>
</evidence>
<evidence type="ECO:0000256" key="10">
    <source>
        <dbReference type="ARBA" id="ARBA00022777"/>
    </source>
</evidence>
<keyword evidence="4" id="KW-0723">Serine/threonine-protein kinase</keyword>
<feature type="compositionally biased region" description="Acidic residues" evidence="19">
    <location>
        <begin position="705"/>
        <end position="719"/>
    </location>
</feature>
<evidence type="ECO:0000256" key="18">
    <source>
        <dbReference type="ARBA" id="ARBA00048977"/>
    </source>
</evidence>
<dbReference type="Gene3D" id="1.10.510.10">
    <property type="entry name" value="Transferase(Phosphotransferase) domain 1"/>
    <property type="match status" value="1"/>
</dbReference>
<evidence type="ECO:0000313" key="24">
    <source>
        <dbReference type="Proteomes" id="UP000245946"/>
    </source>
</evidence>
<evidence type="ECO:0000256" key="9">
    <source>
        <dbReference type="ARBA" id="ARBA00022741"/>
    </source>
</evidence>
<feature type="chain" id="PRO_5016355822" description="non-specific serine/threonine protein kinase" evidence="20">
    <location>
        <begin position="31"/>
        <end position="1238"/>
    </location>
</feature>
<dbReference type="SUPFAM" id="SSF50998">
    <property type="entry name" value="Quinoprotein alcohol dehydrogenase-like"/>
    <property type="match status" value="1"/>
</dbReference>
<dbReference type="GO" id="GO:1990604">
    <property type="term" value="C:IRE1-TRAF2-ASK1 complex"/>
    <property type="evidence" value="ECO:0007669"/>
    <property type="project" value="TreeGrafter"/>
</dbReference>
<keyword evidence="6" id="KW-0812">Transmembrane</keyword>
<dbReference type="GO" id="GO:0006397">
    <property type="term" value="P:mRNA processing"/>
    <property type="evidence" value="ECO:0007669"/>
    <property type="project" value="InterPro"/>
</dbReference>
<dbReference type="SMART" id="SM00580">
    <property type="entry name" value="PUG"/>
    <property type="match status" value="1"/>
</dbReference>
<evidence type="ECO:0000256" key="12">
    <source>
        <dbReference type="ARBA" id="ARBA00022840"/>
    </source>
</evidence>
<dbReference type="GO" id="GO:0070059">
    <property type="term" value="P:intrinsic apoptotic signaling pathway in response to endoplasmic reticulum stress"/>
    <property type="evidence" value="ECO:0007669"/>
    <property type="project" value="TreeGrafter"/>
</dbReference>
<evidence type="ECO:0000256" key="6">
    <source>
        <dbReference type="ARBA" id="ARBA00022692"/>
    </source>
</evidence>
<dbReference type="Pfam" id="PF00069">
    <property type="entry name" value="Pkinase"/>
    <property type="match status" value="1"/>
</dbReference>
<reference evidence="23 24" key="1">
    <citation type="journal article" date="2018" name="Mol. Biol. Evol.">
        <title>Broad Genomic Sampling Reveals a Smut Pathogenic Ancestry of the Fungal Clade Ustilaginomycotina.</title>
        <authorList>
            <person name="Kijpornyongpan T."/>
            <person name="Mondo S.J."/>
            <person name="Barry K."/>
            <person name="Sandor L."/>
            <person name="Lee J."/>
            <person name="Lipzen A."/>
            <person name="Pangilinan J."/>
            <person name="LaButti K."/>
            <person name="Hainaut M."/>
            <person name="Henrissat B."/>
            <person name="Grigoriev I.V."/>
            <person name="Spatafora J.W."/>
            <person name="Aime M.C."/>
        </authorList>
    </citation>
    <scope>NUCLEOTIDE SEQUENCE [LARGE SCALE GENOMIC DNA]</scope>
    <source>
        <strain evidence="23 24">MCA 4186</strain>
    </source>
</reference>
<dbReference type="PROSITE" id="PS51392">
    <property type="entry name" value="KEN"/>
    <property type="match status" value="1"/>
</dbReference>
<keyword evidence="10" id="KW-0418">Kinase</keyword>
<feature type="region of interest" description="Disordered" evidence="19">
    <location>
        <begin position="774"/>
        <end position="795"/>
    </location>
</feature>
<dbReference type="PROSITE" id="PS00108">
    <property type="entry name" value="PROTEIN_KINASE_ST"/>
    <property type="match status" value="1"/>
</dbReference>
<dbReference type="Pfam" id="PF06479">
    <property type="entry name" value="Ribonuc_2-5A"/>
    <property type="match status" value="1"/>
</dbReference>
<dbReference type="GO" id="GO:0004521">
    <property type="term" value="F:RNA endonuclease activity"/>
    <property type="evidence" value="ECO:0007669"/>
    <property type="project" value="InterPro"/>
</dbReference>
<keyword evidence="9" id="KW-0547">Nucleotide-binding</keyword>
<dbReference type="FunFam" id="1.10.510.10:FF:000572">
    <property type="entry name" value="Serine/threonine-protein kinase/endoribonuclease IRE1"/>
    <property type="match status" value="1"/>
</dbReference>
<feature type="compositionally biased region" description="Basic residues" evidence="19">
    <location>
        <begin position="676"/>
        <end position="689"/>
    </location>
</feature>
<dbReference type="SUPFAM" id="SSF56112">
    <property type="entry name" value="Protein kinase-like (PK-like)"/>
    <property type="match status" value="1"/>
</dbReference>
<dbReference type="GeneID" id="37272565"/>
<comment type="cofactor">
    <cofactor evidence="1">
        <name>Mg(2+)</name>
        <dbReference type="ChEBI" id="CHEBI:18420"/>
    </cofactor>
</comment>
<feature type="region of interest" description="Disordered" evidence="19">
    <location>
        <begin position="985"/>
        <end position="1012"/>
    </location>
</feature>
<proteinExistence type="predicted"/>
<dbReference type="Gene3D" id="2.130.10.10">
    <property type="entry name" value="YVTN repeat-like/Quinoprotein amine dehydrogenase"/>
    <property type="match status" value="1"/>
</dbReference>
<keyword evidence="14" id="KW-1133">Transmembrane helix</keyword>
<comment type="subcellular location">
    <subcellularLocation>
        <location evidence="2">Membrane</location>
        <topology evidence="2">Single-pass type I membrane protein</topology>
    </subcellularLocation>
</comment>
<evidence type="ECO:0000256" key="5">
    <source>
        <dbReference type="ARBA" id="ARBA00022679"/>
    </source>
</evidence>
<accession>A0A316ZF39</accession>
<comment type="catalytic activity">
    <reaction evidence="18">
        <text>L-seryl-[protein] + ATP = O-phospho-L-seryl-[protein] + ADP + H(+)</text>
        <dbReference type="Rhea" id="RHEA:17989"/>
        <dbReference type="Rhea" id="RHEA-COMP:9863"/>
        <dbReference type="Rhea" id="RHEA-COMP:11604"/>
        <dbReference type="ChEBI" id="CHEBI:15378"/>
        <dbReference type="ChEBI" id="CHEBI:29999"/>
        <dbReference type="ChEBI" id="CHEBI:30616"/>
        <dbReference type="ChEBI" id="CHEBI:83421"/>
        <dbReference type="ChEBI" id="CHEBI:456216"/>
        <dbReference type="EC" id="2.7.11.1"/>
    </reaction>
    <physiologicalReaction direction="left-to-right" evidence="18">
        <dbReference type="Rhea" id="RHEA:17990"/>
    </physiologicalReaction>
</comment>
<evidence type="ECO:0000256" key="3">
    <source>
        <dbReference type="ARBA" id="ARBA00012513"/>
    </source>
</evidence>
<dbReference type="OrthoDB" id="63989at2759"/>
<evidence type="ECO:0000256" key="8">
    <source>
        <dbReference type="ARBA" id="ARBA00022729"/>
    </source>
</evidence>
<feature type="region of interest" description="Disordered" evidence="19">
    <location>
        <begin position="613"/>
        <end position="634"/>
    </location>
</feature>
<dbReference type="EMBL" id="KZ819286">
    <property type="protein sequence ID" value="PWO00140.1"/>
    <property type="molecule type" value="Genomic_DNA"/>
</dbReference>
<organism evidence="23 24">
    <name type="scientific">Tilletiopsis washingtonensis</name>
    <dbReference type="NCBI Taxonomy" id="58919"/>
    <lineage>
        <taxon>Eukaryota</taxon>
        <taxon>Fungi</taxon>
        <taxon>Dikarya</taxon>
        <taxon>Basidiomycota</taxon>
        <taxon>Ustilaginomycotina</taxon>
        <taxon>Exobasidiomycetes</taxon>
        <taxon>Entylomatales</taxon>
        <taxon>Entylomatales incertae sedis</taxon>
        <taxon>Tilletiopsis</taxon>
    </lineage>
</organism>
<feature type="compositionally biased region" description="Low complexity" evidence="19">
    <location>
        <begin position="519"/>
        <end position="534"/>
    </location>
</feature>
<keyword evidence="11" id="KW-0378">Hydrolase</keyword>
<feature type="domain" description="Protein kinase" evidence="21">
    <location>
        <begin position="802"/>
        <end position="1096"/>
    </location>
</feature>
<evidence type="ECO:0000256" key="13">
    <source>
        <dbReference type="ARBA" id="ARBA00022842"/>
    </source>
</evidence>
<dbReference type="FunFam" id="3.30.200.20:FF:000077">
    <property type="entry name" value="Putative Serine/threonine-protein kinase/endoribonuclease IRE1"/>
    <property type="match status" value="1"/>
</dbReference>
<protein>
    <recommendedName>
        <fullName evidence="3">non-specific serine/threonine protein kinase</fullName>
        <ecNumber evidence="3">2.7.11.1</ecNumber>
    </recommendedName>
</protein>
<dbReference type="SMART" id="SM00564">
    <property type="entry name" value="PQQ"/>
    <property type="match status" value="2"/>
</dbReference>
<dbReference type="STRING" id="58919.A0A316ZF39"/>
<keyword evidence="16" id="KW-0325">Glycoprotein</keyword>
<evidence type="ECO:0000313" key="23">
    <source>
        <dbReference type="EMBL" id="PWO00140.1"/>
    </source>
</evidence>
<dbReference type="CDD" id="cd10422">
    <property type="entry name" value="RNase_Ire1"/>
    <property type="match status" value="1"/>
</dbReference>
<dbReference type="GO" id="GO:0016787">
    <property type="term" value="F:hydrolase activity"/>
    <property type="evidence" value="ECO:0007669"/>
    <property type="project" value="UniProtKB-KW"/>
</dbReference>
<keyword evidence="12" id="KW-0067">ATP-binding</keyword>
<evidence type="ECO:0000256" key="4">
    <source>
        <dbReference type="ARBA" id="ARBA00022527"/>
    </source>
</evidence>
<keyword evidence="24" id="KW-1185">Reference proteome</keyword>
<feature type="region of interest" description="Disordered" evidence="19">
    <location>
        <begin position="670"/>
        <end position="751"/>
    </location>
</feature>
<sequence>MPPYSRLQPCMCQLLVPLLLLLCILVPALAASTSSLRPGQPETPGRRTAAVPRSPGSDALALSRRGLLAAQRLGGQRPASLSRLELSDTVLVATLEGSLHALHRRSGATLWQLPARSSSSDVPPGSGSRYAFDPLVDAAYGRSRASFAELASTAEGVKTLERMRKTGMYVVEPGGGGSIYVLSSALDGSDGSGEDTQLRKLPLTLPQLVDLSPFSFPADAERVFVGHKSTALVELDVATGRIGAVFGGSREREKAGRWFDDAFTGEAGSDSARDSGEWTYVGRTDYTLTIHNRADPSARQTLRYSTFAPNAADREVAALWAGSSPEARAQASRIAGASPLALMGVPEESEVVCLNVTDEWPEPEEDRLVWRADVGGAVAGIFDLVYPLSDSSTRGHGSPIVVPHPPIALPSLIPSDDSALATRDATYLGLSSGSLYALGSESHPLAAFAPRAPASHAGHGKGRPCASVGCWLGAYESGMEDLTEGLDPRLLDGGDTPRLAIADRPANAEPSSSAGAADPPLMQPSSLPSPADASPPFWTWRPTPLVGLAQVITLLLAAILCGLIYIGLQEQRRNSRESANAIAKDVFWVPAIMDEKAAEAEFERKLLLQHGLQPRPATPEAAAPPPAQVASPVAAGAALAPEPGAPALQPPVELEPGHTPVEKLLDAEAAEAARAEKKRAGKRRRRGKRAGALVAARDEKRNAQDDDDGDDGEEEENSEEVMRSPPTPRKAAAGNTKTPAQLGLSGGSMNSPVTSTLIEGGWIDAAPDAPSAGEQAARLAAHAATGRSSTGAGGLRQGSSLVISDDVLGYGSSGTVVFRGTFQGRAVAVKRLLRDFVNVASKEVSLLESADNHPHVIRYFYKELTGSFLYIALELCPASLSEVIEKPGDFRDLAVLLEPKKALAQITSGLQHLHSLSIVHRDIKPQNILVSLTAAGKLKMLLSDFGLSKRLDGLAQTSFSQTMNNPGGTVGWRAPEILRGDISLDAGGDGSASTESSFGPSGAREREPGEERRRLTRAVDVFALGCLAYYVLANGEHPFGTRFEREMNIVRGQFALTRLSGLGEEGYEAQHLISAMISANPRERPDASDVLSHPYFWNSGRRLAFLQDASDRFEIMDKEHPPPALVALEQHAADVVGADWHRKMDKLFLDDLGKFRKYERHSVQDLLRALRNKKHHYQDMSPQLRKHMGALPDGFLAYFTRRFPALFLHVHSVVAEAPLLRTEAMFAAYFTPPGDFSS</sequence>
<gene>
    <name evidence="23" type="ORF">FA09DRAFT_358888</name>
</gene>
<evidence type="ECO:0000256" key="16">
    <source>
        <dbReference type="ARBA" id="ARBA00023180"/>
    </source>
</evidence>
<keyword evidence="8 20" id="KW-0732">Signal</keyword>
<evidence type="ECO:0000256" key="14">
    <source>
        <dbReference type="ARBA" id="ARBA00022989"/>
    </source>
</evidence>
<feature type="compositionally biased region" description="Low complexity" evidence="19">
    <location>
        <begin position="774"/>
        <end position="790"/>
    </location>
</feature>